<keyword evidence="11" id="KW-1185">Reference proteome</keyword>
<evidence type="ECO:0000256" key="8">
    <source>
        <dbReference type="ARBA" id="ARBA00023136"/>
    </source>
</evidence>
<evidence type="ECO:0000256" key="7">
    <source>
        <dbReference type="ARBA" id="ARBA00022989"/>
    </source>
</evidence>
<organism evidence="10 11">
    <name type="scientific">Reichenbachiella carrageenanivorans</name>
    <dbReference type="NCBI Taxonomy" id="2979869"/>
    <lineage>
        <taxon>Bacteria</taxon>
        <taxon>Pseudomonadati</taxon>
        <taxon>Bacteroidota</taxon>
        <taxon>Cytophagia</taxon>
        <taxon>Cytophagales</taxon>
        <taxon>Reichenbachiellaceae</taxon>
        <taxon>Reichenbachiella</taxon>
    </lineage>
</organism>
<feature type="transmembrane region" description="Helical" evidence="9">
    <location>
        <begin position="255"/>
        <end position="273"/>
    </location>
</feature>
<dbReference type="EMBL" id="CP106735">
    <property type="protein sequence ID" value="UXX79900.1"/>
    <property type="molecule type" value="Genomic_DNA"/>
</dbReference>
<dbReference type="Pfam" id="PF06379">
    <property type="entry name" value="RhaT"/>
    <property type="match status" value="1"/>
</dbReference>
<gene>
    <name evidence="10" type="ORF">N7E81_02115</name>
</gene>
<feature type="transmembrane region" description="Helical" evidence="9">
    <location>
        <begin position="6"/>
        <end position="24"/>
    </location>
</feature>
<evidence type="ECO:0000256" key="1">
    <source>
        <dbReference type="ARBA" id="ARBA00022448"/>
    </source>
</evidence>
<evidence type="ECO:0000313" key="11">
    <source>
        <dbReference type="Proteomes" id="UP001062165"/>
    </source>
</evidence>
<name>A0ABY6D155_9BACT</name>
<evidence type="ECO:0000256" key="4">
    <source>
        <dbReference type="ARBA" id="ARBA00022597"/>
    </source>
</evidence>
<proteinExistence type="predicted"/>
<feature type="transmembrane region" description="Helical" evidence="9">
    <location>
        <begin position="285"/>
        <end position="305"/>
    </location>
</feature>
<feature type="transmembrane region" description="Helical" evidence="9">
    <location>
        <begin position="36"/>
        <end position="56"/>
    </location>
</feature>
<feature type="transmembrane region" description="Helical" evidence="9">
    <location>
        <begin position="174"/>
        <end position="195"/>
    </location>
</feature>
<evidence type="ECO:0000256" key="3">
    <source>
        <dbReference type="ARBA" id="ARBA00022519"/>
    </source>
</evidence>
<keyword evidence="2" id="KW-1003">Cell membrane</keyword>
<evidence type="ECO:0000313" key="10">
    <source>
        <dbReference type="EMBL" id="UXX79900.1"/>
    </source>
</evidence>
<dbReference type="Proteomes" id="UP001062165">
    <property type="component" value="Chromosome"/>
</dbReference>
<keyword evidence="5 9" id="KW-0812">Transmembrane</keyword>
<feature type="transmembrane region" description="Helical" evidence="9">
    <location>
        <begin position="97"/>
        <end position="119"/>
    </location>
</feature>
<keyword evidence="3" id="KW-0997">Cell inner membrane</keyword>
<keyword evidence="1" id="KW-0813">Transport</keyword>
<keyword evidence="7 9" id="KW-1133">Transmembrane helix</keyword>
<evidence type="ECO:0000256" key="2">
    <source>
        <dbReference type="ARBA" id="ARBA00022475"/>
    </source>
</evidence>
<feature type="transmembrane region" description="Helical" evidence="9">
    <location>
        <begin position="72"/>
        <end position="90"/>
    </location>
</feature>
<keyword evidence="8 9" id="KW-0472">Membrane</keyword>
<evidence type="ECO:0000256" key="9">
    <source>
        <dbReference type="SAM" id="Phobius"/>
    </source>
</evidence>
<dbReference type="RefSeq" id="WP_263051631.1">
    <property type="nucleotide sequence ID" value="NZ_CP106735.1"/>
</dbReference>
<evidence type="ECO:0000256" key="5">
    <source>
        <dbReference type="ARBA" id="ARBA00022692"/>
    </source>
</evidence>
<feature type="transmembrane region" description="Helical" evidence="9">
    <location>
        <begin position="317"/>
        <end position="337"/>
    </location>
</feature>
<keyword evidence="4" id="KW-0762">Sugar transport</keyword>
<feature type="transmembrane region" description="Helical" evidence="9">
    <location>
        <begin position="131"/>
        <end position="153"/>
    </location>
</feature>
<protein>
    <submittedName>
        <fullName evidence="10">L-rhamnose/proton symporter RhaT</fullName>
    </submittedName>
</protein>
<feature type="transmembrane region" description="Helical" evidence="9">
    <location>
        <begin position="215"/>
        <end position="234"/>
    </location>
</feature>
<reference evidence="10" key="1">
    <citation type="submission" date="2022-10" db="EMBL/GenBank/DDBJ databases">
        <title>Comparative genomics and taxonomic characterization of three novel marine species of genus Reichenbachiella exhibiting antioxidant and polysaccharide degradation activities.</title>
        <authorList>
            <person name="Muhammad N."/>
            <person name="Lee Y.-J."/>
            <person name="Ko J."/>
            <person name="Kim S.-G."/>
        </authorList>
    </citation>
    <scope>NUCLEOTIDE SEQUENCE</scope>
    <source>
        <strain evidence="10">Wsw4-B4</strain>
    </source>
</reference>
<accession>A0ABY6D155</accession>
<evidence type="ECO:0000256" key="6">
    <source>
        <dbReference type="ARBA" id="ARBA00022847"/>
    </source>
</evidence>
<sequence length="342" mass="37366">MGAILGVIFHAIGGFGAGSFYIPFKQVKQWSWESSWFILGLSAWLIVPFITAWFTIPDLWHVITQADSATQGWTYFFGLLWGIGGLTFGLSMRYLGVSLGMTIALGLCTAFGTLIPPIFKGTFAQLLQTDTGIITLSGILICLIGIAVVGYAGAQKEKETEMAADEEFNLTKGLTVATLSGLLSACFAFGLEAGAPIAQLALASGASDLFQNNAVLVWILWGGMTTNGLYCLYLNRKNRTTTDYTNPDTPLVKNYIWAALGGLTWYLQFFFYGMGTTYLGESLEFASWSIHMAFIIFFSNLWGIIYKEWVGASRNTMWVLALGLAIVMISILMIGLANTITH</sequence>
<dbReference type="InterPro" id="IPR004673">
    <property type="entry name" value="L-rhamnose-proton_sym_RhaT"/>
</dbReference>
<keyword evidence="6" id="KW-0769">Symport</keyword>